<dbReference type="GO" id="GO:0005576">
    <property type="term" value="C:extracellular region"/>
    <property type="evidence" value="ECO:0007669"/>
    <property type="project" value="UniProtKB-SubCell"/>
</dbReference>
<keyword evidence="6 7" id="KW-0975">Bacterial flagellum</keyword>
<dbReference type="PANTHER" id="PTHR30033:SF1">
    <property type="entry name" value="FLAGELLAR HOOK-ASSOCIATED PROTEIN 1"/>
    <property type="match status" value="1"/>
</dbReference>
<dbReference type="PANTHER" id="PTHR30033">
    <property type="entry name" value="FLAGELLAR HOOK-ASSOCIATED PROTEIN 1"/>
    <property type="match status" value="1"/>
</dbReference>
<name>A0A4U1BAS6_9GAMM</name>
<evidence type="ECO:0000313" key="11">
    <source>
        <dbReference type="EMBL" id="TKB47800.1"/>
    </source>
</evidence>
<comment type="similarity">
    <text evidence="3 7">Belongs to the flagella basal body rod proteins family.</text>
</comment>
<feature type="domain" description="Flagellar basal-body/hook protein C-terminal" evidence="9">
    <location>
        <begin position="417"/>
        <end position="454"/>
    </location>
</feature>
<dbReference type="NCBIfam" id="TIGR02492">
    <property type="entry name" value="flgK_ends"/>
    <property type="match status" value="1"/>
</dbReference>
<evidence type="ECO:0000256" key="6">
    <source>
        <dbReference type="ARBA" id="ARBA00023143"/>
    </source>
</evidence>
<dbReference type="InterPro" id="IPR010930">
    <property type="entry name" value="Flg_bb/hook_C_dom"/>
</dbReference>
<dbReference type="Pfam" id="PF22638">
    <property type="entry name" value="FlgK_D1"/>
    <property type="match status" value="1"/>
</dbReference>
<dbReference type="RefSeq" id="WP_136854135.1">
    <property type="nucleotide sequence ID" value="NZ_SWCI01000012.1"/>
</dbReference>
<dbReference type="Pfam" id="PF00460">
    <property type="entry name" value="Flg_bb_rod"/>
    <property type="match status" value="1"/>
</dbReference>
<accession>A0A4U1BAS6</accession>
<comment type="subcellular location">
    <subcellularLocation>
        <location evidence="1 7">Bacterial flagellum</location>
    </subcellularLocation>
    <subcellularLocation>
        <location evidence="2 7">Secreted</location>
    </subcellularLocation>
</comment>
<evidence type="ECO:0000256" key="3">
    <source>
        <dbReference type="ARBA" id="ARBA00009677"/>
    </source>
</evidence>
<keyword evidence="11" id="KW-0966">Cell projection</keyword>
<evidence type="ECO:0000259" key="8">
    <source>
        <dbReference type="Pfam" id="PF00460"/>
    </source>
</evidence>
<evidence type="ECO:0000256" key="7">
    <source>
        <dbReference type="RuleBase" id="RU362065"/>
    </source>
</evidence>
<gene>
    <name evidence="7 11" type="primary">flgK</name>
    <name evidence="11" type="ORF">FCL40_15110</name>
</gene>
<evidence type="ECO:0000313" key="12">
    <source>
        <dbReference type="Proteomes" id="UP000305674"/>
    </source>
</evidence>
<feature type="domain" description="Flagellar basal body rod protein N-terminal" evidence="8">
    <location>
        <begin position="5"/>
        <end position="34"/>
    </location>
</feature>
<dbReference type="InterPro" id="IPR001444">
    <property type="entry name" value="Flag_bb_rod_N"/>
</dbReference>
<evidence type="ECO:0000256" key="5">
    <source>
        <dbReference type="ARBA" id="ARBA00022525"/>
    </source>
</evidence>
<dbReference type="EMBL" id="SWCI01000012">
    <property type="protein sequence ID" value="TKB47800.1"/>
    <property type="molecule type" value="Genomic_DNA"/>
</dbReference>
<comment type="caution">
    <text evidence="11">The sequence shown here is derived from an EMBL/GenBank/DDBJ whole genome shotgun (WGS) entry which is preliminary data.</text>
</comment>
<reference evidence="11 12" key="1">
    <citation type="submission" date="2019-04" db="EMBL/GenBank/DDBJ databases">
        <authorList>
            <person name="Hwang J.C."/>
        </authorList>
    </citation>
    <scope>NUCLEOTIDE SEQUENCE [LARGE SCALE GENOMIC DNA]</scope>
    <source>
        <strain evidence="11 12">IMCC35001</strain>
    </source>
</reference>
<dbReference type="SUPFAM" id="SSF64518">
    <property type="entry name" value="Phase 1 flagellin"/>
    <property type="match status" value="1"/>
</dbReference>
<dbReference type="Proteomes" id="UP000305674">
    <property type="component" value="Unassembled WGS sequence"/>
</dbReference>
<dbReference type="InterPro" id="IPR002371">
    <property type="entry name" value="FlgK"/>
</dbReference>
<dbReference type="GO" id="GO:0044780">
    <property type="term" value="P:bacterial-type flagellum assembly"/>
    <property type="evidence" value="ECO:0007669"/>
    <property type="project" value="InterPro"/>
</dbReference>
<dbReference type="GO" id="GO:0005198">
    <property type="term" value="F:structural molecule activity"/>
    <property type="evidence" value="ECO:0007669"/>
    <property type="project" value="UniProtKB-UniRule"/>
</dbReference>
<organism evidence="11 12">
    <name type="scientific">Ferrimonas sediminicola</name>
    <dbReference type="NCBI Taxonomy" id="2569538"/>
    <lineage>
        <taxon>Bacteria</taxon>
        <taxon>Pseudomonadati</taxon>
        <taxon>Pseudomonadota</taxon>
        <taxon>Gammaproteobacteria</taxon>
        <taxon>Alteromonadales</taxon>
        <taxon>Ferrimonadaceae</taxon>
        <taxon>Ferrimonas</taxon>
    </lineage>
</organism>
<protein>
    <recommendedName>
        <fullName evidence="4 7">Flagellar hook-associated protein 1</fullName>
        <shortName evidence="7">HAP1</shortName>
    </recommendedName>
</protein>
<evidence type="ECO:0000256" key="4">
    <source>
        <dbReference type="ARBA" id="ARBA00016244"/>
    </source>
</evidence>
<dbReference type="AlphaFoldDB" id="A0A4U1BAS6"/>
<keyword evidence="12" id="KW-1185">Reference proteome</keyword>
<evidence type="ECO:0000256" key="1">
    <source>
        <dbReference type="ARBA" id="ARBA00004365"/>
    </source>
</evidence>
<feature type="domain" description="Flagellar hook-associated protein FlgK helical" evidence="10">
    <location>
        <begin position="87"/>
        <end position="319"/>
    </location>
</feature>
<dbReference type="InterPro" id="IPR053927">
    <property type="entry name" value="FlgK_helical"/>
</dbReference>
<proteinExistence type="inferred from homology"/>
<sequence length="456" mass="47986">MTTMLNTGLSGLLASQAALSVTSNNIANATVAGYSRQQVMLSTVQGGVYGRGVAVEGVRRIADQYLVDQVWSTTTSASFQQTQSSYLGQVEQIFGSEGSNISSGLDKLFAALNSNLLSPGDLATRQSVVNEAKGLSLRFNAINDGLQSQFDQLESQLRASVEQSNVRLHEVARLNAEVKGHGGIAAAPPELIDERDAVIAELAKQMDLTVSENHDGTLNLALSQGQPLVVGTSAATLVVSPDAAQPEFGRLSLRFEQAEFALDEGVGGGIGGLLDYRDNSLVNSKAFIDELAAKIADEMNTVLAAGTDRAGATPTQDLFQYDPLNPAGTLKVTDGFTADKLAFGQDGTPGDNSNLQQLVALADKTLTFTSLGMEATLGDAFASKLGELGSRSQQAKLDADSALQSQRRAQGEWAGVSGVNLDEEGASLILYQQAYQANAKVISTADQLFKSVLQAF</sequence>
<dbReference type="GO" id="GO:0009424">
    <property type="term" value="C:bacterial-type flagellum hook"/>
    <property type="evidence" value="ECO:0007669"/>
    <property type="project" value="UniProtKB-UniRule"/>
</dbReference>
<evidence type="ECO:0000259" key="9">
    <source>
        <dbReference type="Pfam" id="PF06429"/>
    </source>
</evidence>
<keyword evidence="11" id="KW-0969">Cilium</keyword>
<dbReference type="PRINTS" id="PR01005">
    <property type="entry name" value="FLGHOOKAP1"/>
</dbReference>
<keyword evidence="5 7" id="KW-0964">Secreted</keyword>
<evidence type="ECO:0000259" key="10">
    <source>
        <dbReference type="Pfam" id="PF22638"/>
    </source>
</evidence>
<dbReference type="OrthoDB" id="9802553at2"/>
<keyword evidence="11" id="KW-0282">Flagellum</keyword>
<evidence type="ECO:0000256" key="2">
    <source>
        <dbReference type="ARBA" id="ARBA00004613"/>
    </source>
</evidence>
<dbReference type="Pfam" id="PF06429">
    <property type="entry name" value="Flg_bbr_C"/>
    <property type="match status" value="1"/>
</dbReference>